<reference evidence="1 2" key="1">
    <citation type="journal article" date="2012" name="Environ. Microbiol.">
        <title>The genome sequence of Desulfatibacillum alkenivorans AK-01: a blueprint for anaerobic alkane oxidation.</title>
        <authorList>
            <person name="Callaghan A.V."/>
            <person name="Morris B.E."/>
            <person name="Pereira I.A."/>
            <person name="McInerney M.J."/>
            <person name="Austin R.N."/>
            <person name="Groves J.T."/>
            <person name="Kukor J.J."/>
            <person name="Suflita J.M."/>
            <person name="Young L.Y."/>
            <person name="Zylstra G.J."/>
            <person name="Wawrik B."/>
        </authorList>
    </citation>
    <scope>NUCLEOTIDE SEQUENCE [LARGE SCALE GENOMIC DNA]</scope>
    <source>
        <strain evidence="1 2">AK-01</strain>
    </source>
</reference>
<dbReference type="SUPFAM" id="SSF56300">
    <property type="entry name" value="Metallo-dependent phosphatases"/>
    <property type="match status" value="1"/>
</dbReference>
<gene>
    <name evidence="1" type="ordered locus">Dalk_4582</name>
</gene>
<evidence type="ECO:0000313" key="2">
    <source>
        <dbReference type="Proteomes" id="UP000000739"/>
    </source>
</evidence>
<protein>
    <recommendedName>
        <fullName evidence="3">Calcineurin-like phosphoesterase domain-containing protein</fullName>
    </recommendedName>
</protein>
<evidence type="ECO:0000313" key="1">
    <source>
        <dbReference type="EMBL" id="ACL06260.1"/>
    </source>
</evidence>
<sequence>MQKEPIKNLICISDTHCGCQLGLCPPKIMLRHGGYYHHSDLQAVVWEKWLEFWNVWVPKVTRGEPYAVLLNGDIVDGRHHNATHQVSQDKADQEEIAVAVLSPVVEKCEGRIYYVSGTPVHAGEAGEDEERIAARIGCVKDSNGKHSRYEAYLKVGNCLVHASHHIGVTGSMAYETTALTKEFNEFCSESARWGRQIPDVVVRSHRHRHAEVRIPTKNGYGTIFVTSAWQLKTPFLFRIPGGRVTTPMIGGSIIRQGDEEFYTRHRTWETDRVATDILETEVVNE</sequence>
<dbReference type="AlphaFoldDB" id="B8FNH9"/>
<dbReference type="KEGG" id="dal:Dalk_4582"/>
<dbReference type="InterPro" id="IPR029052">
    <property type="entry name" value="Metallo-depent_PP-like"/>
</dbReference>
<proteinExistence type="predicted"/>
<organism evidence="1 2">
    <name type="scientific">Desulfatibacillum aliphaticivorans</name>
    <dbReference type="NCBI Taxonomy" id="218208"/>
    <lineage>
        <taxon>Bacteria</taxon>
        <taxon>Pseudomonadati</taxon>
        <taxon>Thermodesulfobacteriota</taxon>
        <taxon>Desulfobacteria</taxon>
        <taxon>Desulfobacterales</taxon>
        <taxon>Desulfatibacillaceae</taxon>
        <taxon>Desulfatibacillum</taxon>
    </lineage>
</organism>
<accession>B8FNH9</accession>
<dbReference type="RefSeq" id="WP_015949299.1">
    <property type="nucleotide sequence ID" value="NC_011768.1"/>
</dbReference>
<keyword evidence="2" id="KW-1185">Reference proteome</keyword>
<dbReference type="HOGENOM" id="CLU_975650_0_0_7"/>
<dbReference type="eggNOG" id="ENOG502ZM28">
    <property type="taxonomic scope" value="Bacteria"/>
</dbReference>
<name>B8FNH9_DESAL</name>
<dbReference type="Proteomes" id="UP000000739">
    <property type="component" value="Chromosome"/>
</dbReference>
<dbReference type="EMBL" id="CP001322">
    <property type="protein sequence ID" value="ACL06260.1"/>
    <property type="molecule type" value="Genomic_DNA"/>
</dbReference>
<evidence type="ECO:0008006" key="3">
    <source>
        <dbReference type="Google" id="ProtNLM"/>
    </source>
</evidence>